<evidence type="ECO:0000313" key="1">
    <source>
        <dbReference type="EMBL" id="MBN8658828.1"/>
    </source>
</evidence>
<protein>
    <submittedName>
        <fullName evidence="1">Uncharacterized protein</fullName>
    </submittedName>
</protein>
<evidence type="ECO:0000313" key="2">
    <source>
        <dbReference type="Proteomes" id="UP000664277"/>
    </source>
</evidence>
<name>A0A8J7TLB0_9BACT</name>
<comment type="caution">
    <text evidence="1">The sequence shown here is derived from an EMBL/GenBank/DDBJ whole genome shotgun (WGS) entry which is preliminary data.</text>
</comment>
<organism evidence="1 2">
    <name type="scientific">Candidatus Obscuribacter phosphatis</name>
    <dbReference type="NCBI Taxonomy" id="1906157"/>
    <lineage>
        <taxon>Bacteria</taxon>
        <taxon>Bacillati</taxon>
        <taxon>Candidatus Melainabacteria</taxon>
        <taxon>Candidatus Obscuribacterales</taxon>
        <taxon>Candidatus Obscuribacteraceae</taxon>
        <taxon>Candidatus Obscuribacter</taxon>
    </lineage>
</organism>
<gene>
    <name evidence="1" type="ORF">J0M35_00580</name>
</gene>
<dbReference type="Proteomes" id="UP000664277">
    <property type="component" value="Unassembled WGS sequence"/>
</dbReference>
<accession>A0A8J7TLB0</accession>
<proteinExistence type="predicted"/>
<dbReference type="AlphaFoldDB" id="A0A8J7TLB0"/>
<sequence>MNNLLQINQNCPAPLAVELAALCVSGSVAGNKVRGEFFNYEMAPGKDQCLVITERPQLKQGEAAFGELCSVIIGFFAQGMEVRPSGAIFQDHSIETLLNWLSTETPRKLDLAVPYHKDSHLSLGDLIEINHWLSQKEQAIADLERMPQFTATFPFVDIYAGDYSNLRHRSGHEIFMVWQDNKFAEQHKIDAPAPADELQRKYACFQAGKVYRHKPGLRLDRLGPYRKSRENRQKYAYLLGGLPESEKRRIFRWLADTANDIDYYHDSRGGQVIPEIFEIAFEDKVLTATRDLILRLRKAL</sequence>
<reference evidence="1" key="1">
    <citation type="submission" date="2021-02" db="EMBL/GenBank/DDBJ databases">
        <title>Genome-Resolved Metagenomics of a Microbial Community Performing Photosynthetic Biological Nutrient Removal.</title>
        <authorList>
            <person name="Mcdaniel E.A."/>
        </authorList>
    </citation>
    <scope>NUCLEOTIDE SEQUENCE</scope>
    <source>
        <strain evidence="1">UWPOB_OBS1</strain>
    </source>
</reference>
<dbReference type="EMBL" id="JAFLCK010000001">
    <property type="protein sequence ID" value="MBN8658828.1"/>
    <property type="molecule type" value="Genomic_DNA"/>
</dbReference>